<proteinExistence type="predicted"/>
<accession>A0A1H3S640</accession>
<keyword evidence="1" id="KW-1133">Transmembrane helix</keyword>
<dbReference type="GeneID" id="94694011"/>
<feature type="transmembrane region" description="Helical" evidence="1">
    <location>
        <begin position="82"/>
        <end position="102"/>
    </location>
</feature>
<organism evidence="2 3">
    <name type="scientific">Delftia lacustris</name>
    <dbReference type="NCBI Taxonomy" id="558537"/>
    <lineage>
        <taxon>Bacteria</taxon>
        <taxon>Pseudomonadati</taxon>
        <taxon>Pseudomonadota</taxon>
        <taxon>Betaproteobacteria</taxon>
        <taxon>Burkholderiales</taxon>
        <taxon>Comamonadaceae</taxon>
        <taxon>Delftia</taxon>
    </lineage>
</organism>
<dbReference type="EMBL" id="FNPE01000018">
    <property type="protein sequence ID" value="SDZ33058.1"/>
    <property type="molecule type" value="Genomic_DNA"/>
</dbReference>
<dbReference type="InterPro" id="IPR022109">
    <property type="entry name" value="DUF3649"/>
</dbReference>
<protein>
    <recommendedName>
        <fullName evidence="4">Iron transporter</fullName>
    </recommendedName>
</protein>
<keyword evidence="1" id="KW-0812">Transmembrane</keyword>
<reference evidence="2 3" key="1">
    <citation type="submission" date="2016-10" db="EMBL/GenBank/DDBJ databases">
        <authorList>
            <person name="de Groot N.N."/>
        </authorList>
    </citation>
    <scope>NUCLEOTIDE SEQUENCE [LARGE SCALE GENOMIC DNA]</scope>
    <source>
        <strain evidence="2 3">LMG 24775</strain>
    </source>
</reference>
<evidence type="ECO:0000256" key="1">
    <source>
        <dbReference type="SAM" id="Phobius"/>
    </source>
</evidence>
<sequence>MQASTPGGSSPSLLRYRVAVASRALAAIGGGYLLSAACAATGARAMVWLGVERADAALGSTLLAFIIYAVAAIWAFGCASAWRAWAVIGLPGAGLGLLAWMLSNGAAA</sequence>
<feature type="transmembrane region" description="Helical" evidence="1">
    <location>
        <begin position="20"/>
        <end position="43"/>
    </location>
</feature>
<gene>
    <name evidence="2" type="ORF">SAMN05421547_11848</name>
</gene>
<dbReference type="AlphaFoldDB" id="A0A1H3S640"/>
<dbReference type="Proteomes" id="UP000183417">
    <property type="component" value="Unassembled WGS sequence"/>
</dbReference>
<evidence type="ECO:0000313" key="3">
    <source>
        <dbReference type="Proteomes" id="UP000183417"/>
    </source>
</evidence>
<dbReference type="RefSeq" id="WP_074923148.1">
    <property type="nucleotide sequence ID" value="NZ_CP141274.1"/>
</dbReference>
<name>A0A1H3S640_9BURK</name>
<evidence type="ECO:0008006" key="4">
    <source>
        <dbReference type="Google" id="ProtNLM"/>
    </source>
</evidence>
<evidence type="ECO:0000313" key="2">
    <source>
        <dbReference type="EMBL" id="SDZ33058.1"/>
    </source>
</evidence>
<dbReference type="Pfam" id="PF12365">
    <property type="entry name" value="DUF3649"/>
    <property type="match status" value="1"/>
</dbReference>
<keyword evidence="1" id="KW-0472">Membrane</keyword>
<feature type="transmembrane region" description="Helical" evidence="1">
    <location>
        <begin position="55"/>
        <end position="76"/>
    </location>
</feature>